<feature type="domain" description="Glycosyl hydrolase family 13 catalytic" evidence="10">
    <location>
        <begin position="61"/>
        <end position="510"/>
    </location>
</feature>
<dbReference type="GO" id="GO:0047657">
    <property type="term" value="F:alpha-1,3-glucan synthase activity"/>
    <property type="evidence" value="ECO:0007669"/>
    <property type="project" value="UniProtKB-EC"/>
</dbReference>
<evidence type="ECO:0000256" key="4">
    <source>
        <dbReference type="ARBA" id="ARBA00022679"/>
    </source>
</evidence>
<evidence type="ECO:0000256" key="1">
    <source>
        <dbReference type="ARBA" id="ARBA00006122"/>
    </source>
</evidence>
<feature type="transmembrane region" description="Helical" evidence="8">
    <location>
        <begin position="2123"/>
        <end position="2145"/>
    </location>
</feature>
<dbReference type="Pfam" id="PF26122">
    <property type="entry name" value="CBM_Mok13"/>
    <property type="match status" value="1"/>
</dbReference>
<dbReference type="FunFam" id="3.40.50.2000:FF:000052">
    <property type="entry name" value="Alpha-1,3-glucan synthase Ags2"/>
    <property type="match status" value="1"/>
</dbReference>
<keyword evidence="8" id="KW-0812">Transmembrane</keyword>
<dbReference type="Gene3D" id="3.20.20.80">
    <property type="entry name" value="Glycosidases"/>
    <property type="match status" value="1"/>
</dbReference>
<feature type="transmembrane region" description="Helical" evidence="8">
    <location>
        <begin position="2012"/>
        <end position="2036"/>
    </location>
</feature>
<dbReference type="Proteomes" id="UP000298493">
    <property type="component" value="Unassembled WGS sequence"/>
</dbReference>
<evidence type="ECO:0000256" key="8">
    <source>
        <dbReference type="SAM" id="Phobius"/>
    </source>
</evidence>
<proteinExistence type="inferred from homology"/>
<feature type="transmembrane region" description="Helical" evidence="8">
    <location>
        <begin position="2194"/>
        <end position="2216"/>
    </location>
</feature>
<feature type="transmembrane region" description="Helical" evidence="8">
    <location>
        <begin position="1883"/>
        <end position="1900"/>
    </location>
</feature>
<dbReference type="PANTHER" id="PTHR47182">
    <property type="entry name" value="CELL WALL ALPHA-1,3-GLUCAN SYNTHASE AGS1-RELATED"/>
    <property type="match status" value="1"/>
</dbReference>
<evidence type="ECO:0000256" key="5">
    <source>
        <dbReference type="ARBA" id="ARBA00023316"/>
    </source>
</evidence>
<evidence type="ECO:0000259" key="10">
    <source>
        <dbReference type="SMART" id="SM00642"/>
    </source>
</evidence>
<keyword evidence="9" id="KW-0732">Signal</keyword>
<dbReference type="InterPro" id="IPR013534">
    <property type="entry name" value="Starch_synth_cat_dom"/>
</dbReference>
<dbReference type="Pfam" id="PF26114">
    <property type="entry name" value="Ig_2_Mok13"/>
    <property type="match status" value="1"/>
</dbReference>
<feature type="chain" id="PRO_5021246806" description="alpha-1,3-glucan synthase" evidence="9">
    <location>
        <begin position="16"/>
        <end position="2264"/>
    </location>
</feature>
<dbReference type="GO" id="GO:0070600">
    <property type="term" value="P:fungal-type cell wall (1-&gt;3)-alpha-glucan biosynthetic process"/>
    <property type="evidence" value="ECO:0007669"/>
    <property type="project" value="TreeGrafter"/>
</dbReference>
<keyword evidence="8" id="KW-0472">Membrane</keyword>
<dbReference type="InterPro" id="IPR058655">
    <property type="entry name" value="Mok11-14/Ags1-like"/>
</dbReference>
<dbReference type="InterPro" id="IPR058658">
    <property type="entry name" value="Mok11-13/Ags1-like_Ig_2"/>
</dbReference>
<feature type="transmembrane region" description="Helical" evidence="8">
    <location>
        <begin position="2165"/>
        <end position="2187"/>
    </location>
</feature>
<accession>A0A4Z1PLH6</accession>
<dbReference type="Pfam" id="PF26108">
    <property type="entry name" value="GH_Mok13"/>
    <property type="match status" value="1"/>
</dbReference>
<feature type="transmembrane region" description="Helical" evidence="8">
    <location>
        <begin position="1849"/>
        <end position="1871"/>
    </location>
</feature>
<keyword evidence="3" id="KW-0328">Glycosyltransferase</keyword>
<keyword evidence="4" id="KW-0808">Transferase</keyword>
<dbReference type="SUPFAM" id="SSF51445">
    <property type="entry name" value="(Trans)glycosidases"/>
    <property type="match status" value="1"/>
</dbReference>
<name>A0A4Z1PLH6_9PEZI</name>
<feature type="transmembrane region" description="Helical" evidence="8">
    <location>
        <begin position="1907"/>
        <end position="1926"/>
    </location>
</feature>
<evidence type="ECO:0000256" key="3">
    <source>
        <dbReference type="ARBA" id="ARBA00022676"/>
    </source>
</evidence>
<feature type="region of interest" description="Disordered" evidence="7">
    <location>
        <begin position="1673"/>
        <end position="1746"/>
    </location>
</feature>
<dbReference type="Pfam" id="PF26127">
    <property type="entry name" value="12TM_Mok13"/>
    <property type="match status" value="1"/>
</dbReference>
<feature type="transmembrane region" description="Helical" evidence="8">
    <location>
        <begin position="2093"/>
        <end position="2114"/>
    </location>
</feature>
<dbReference type="SMART" id="SM00642">
    <property type="entry name" value="Aamy"/>
    <property type="match status" value="1"/>
</dbReference>
<feature type="compositionally biased region" description="Low complexity" evidence="7">
    <location>
        <begin position="1676"/>
        <end position="1715"/>
    </location>
</feature>
<feature type="transmembrane region" description="Helical" evidence="8">
    <location>
        <begin position="1073"/>
        <end position="1095"/>
    </location>
</feature>
<dbReference type="InterPro" id="IPR058659">
    <property type="entry name" value="Mok11-13/Ags1-like_CBM"/>
</dbReference>
<dbReference type="InterPro" id="IPR006047">
    <property type="entry name" value="GH13_cat_dom"/>
</dbReference>
<dbReference type="Pfam" id="PF26111">
    <property type="entry name" value="Ig_Mok13"/>
    <property type="match status" value="1"/>
</dbReference>
<dbReference type="Pfam" id="PF08323">
    <property type="entry name" value="Glyco_transf_5"/>
    <property type="match status" value="1"/>
</dbReference>
<dbReference type="Pfam" id="PF00128">
    <property type="entry name" value="Alpha-amylase"/>
    <property type="match status" value="1"/>
</dbReference>
<dbReference type="CDD" id="cd03791">
    <property type="entry name" value="GT5_Glycogen_synthase_DULL1-like"/>
    <property type="match status" value="1"/>
</dbReference>
<dbReference type="InterPro" id="IPR058657">
    <property type="entry name" value="Mok11-13/Ags1-like_Ig"/>
</dbReference>
<evidence type="ECO:0000256" key="6">
    <source>
        <dbReference type="ARBA" id="ARBA00048960"/>
    </source>
</evidence>
<evidence type="ECO:0000256" key="2">
    <source>
        <dbReference type="ARBA" id="ARBA00012688"/>
    </source>
</evidence>
<dbReference type="InterPro" id="IPR017853">
    <property type="entry name" value="GH"/>
</dbReference>
<keyword evidence="12" id="KW-1185">Reference proteome</keyword>
<keyword evidence="8" id="KW-1133">Transmembrane helix</keyword>
<feature type="transmembrane region" description="Helical" evidence="8">
    <location>
        <begin position="1972"/>
        <end position="1992"/>
    </location>
</feature>
<dbReference type="InterPro" id="IPR058656">
    <property type="entry name" value="Mok11-13/Ags1-like_GH"/>
</dbReference>
<organism evidence="11 12">
    <name type="scientific">Venturia nashicola</name>
    <dbReference type="NCBI Taxonomy" id="86259"/>
    <lineage>
        <taxon>Eukaryota</taxon>
        <taxon>Fungi</taxon>
        <taxon>Dikarya</taxon>
        <taxon>Ascomycota</taxon>
        <taxon>Pezizomycotina</taxon>
        <taxon>Dothideomycetes</taxon>
        <taxon>Pleosporomycetidae</taxon>
        <taxon>Venturiales</taxon>
        <taxon>Venturiaceae</taxon>
        <taxon>Venturia</taxon>
    </lineage>
</organism>
<gene>
    <name evidence="11" type="ORF">E6O75_ATG02078</name>
</gene>
<feature type="signal peptide" evidence="9">
    <location>
        <begin position="1"/>
        <end position="15"/>
    </location>
</feature>
<comment type="catalytic activity">
    <reaction evidence="6">
        <text>[(1-&gt;3)-alpha-D-glucosyl](n) + UDP-alpha-D-glucose = [(1-&gt;3)-alpha-D-glucosyl](n+1) + UDP + H(+)</text>
        <dbReference type="Rhea" id="RHEA:19749"/>
        <dbReference type="Rhea" id="RHEA-COMP:11150"/>
        <dbReference type="Rhea" id="RHEA-COMP:11151"/>
        <dbReference type="ChEBI" id="CHEBI:15378"/>
        <dbReference type="ChEBI" id="CHEBI:28100"/>
        <dbReference type="ChEBI" id="CHEBI:58223"/>
        <dbReference type="ChEBI" id="CHEBI:58885"/>
        <dbReference type="EC" id="2.4.1.183"/>
    </reaction>
</comment>
<evidence type="ECO:0000256" key="7">
    <source>
        <dbReference type="SAM" id="MobiDB-lite"/>
    </source>
</evidence>
<dbReference type="GO" id="GO:0009277">
    <property type="term" value="C:fungal-type cell wall"/>
    <property type="evidence" value="ECO:0007669"/>
    <property type="project" value="TreeGrafter"/>
</dbReference>
<reference evidence="11 12" key="1">
    <citation type="submission" date="2019-04" db="EMBL/GenBank/DDBJ databases">
        <title>High contiguity whole genome sequence and gene annotation resource for two Venturia nashicola isolates.</title>
        <authorList>
            <person name="Prokchorchik M."/>
            <person name="Won K."/>
            <person name="Lee Y."/>
            <person name="Choi E.D."/>
            <person name="Segonzac C."/>
            <person name="Sohn K.H."/>
        </authorList>
    </citation>
    <scope>NUCLEOTIDE SEQUENCE [LARGE SCALE GENOMIC DNA]</scope>
    <source>
        <strain evidence="11 12">PRI2</strain>
    </source>
</reference>
<evidence type="ECO:0000256" key="9">
    <source>
        <dbReference type="SAM" id="SignalP"/>
    </source>
</evidence>
<keyword evidence="5" id="KW-0961">Cell wall biogenesis/degradation</keyword>
<evidence type="ECO:0000313" key="12">
    <source>
        <dbReference type="Proteomes" id="UP000298493"/>
    </source>
</evidence>
<protein>
    <recommendedName>
        <fullName evidence="2">alpha-1,3-glucan synthase</fullName>
        <ecNumber evidence="2">2.4.1.183</ecNumber>
    </recommendedName>
</protein>
<dbReference type="EC" id="2.4.1.183" evidence="2"/>
<feature type="transmembrane region" description="Helical" evidence="8">
    <location>
        <begin position="2236"/>
        <end position="2256"/>
    </location>
</feature>
<dbReference type="Gene3D" id="3.40.50.2000">
    <property type="entry name" value="Glycogen Phosphorylase B"/>
    <property type="match status" value="2"/>
</dbReference>
<dbReference type="Pfam" id="PF13692">
    <property type="entry name" value="Glyco_trans_1_4"/>
    <property type="match status" value="1"/>
</dbReference>
<dbReference type="InterPro" id="IPR058654">
    <property type="entry name" value="Mok11-14/Ags1-like_TM"/>
</dbReference>
<dbReference type="STRING" id="86259.A0A4Z1PLH6"/>
<dbReference type="EMBL" id="SNSC02000007">
    <property type="protein sequence ID" value="TID22904.1"/>
    <property type="molecule type" value="Genomic_DNA"/>
</dbReference>
<comment type="similarity">
    <text evidence="1">Belongs to the glycosyltransferase group 1 family.</text>
</comment>
<evidence type="ECO:0000313" key="11">
    <source>
        <dbReference type="EMBL" id="TID22904.1"/>
    </source>
</evidence>
<feature type="transmembrane region" description="Helical" evidence="8">
    <location>
        <begin position="2057"/>
        <end position="2073"/>
    </location>
</feature>
<comment type="caution">
    <text evidence="11">The sequence shown here is derived from an EMBL/GenBank/DDBJ whole genome shotgun (WGS) entry which is preliminary data.</text>
</comment>
<dbReference type="OrthoDB" id="512920at2759"/>
<dbReference type="PANTHER" id="PTHR47182:SF2">
    <property type="entry name" value="CELL WALL ALPHA-1,3-GLUCAN SYNTHASE AGS1"/>
    <property type="match status" value="1"/>
</dbReference>
<dbReference type="SUPFAM" id="SSF53756">
    <property type="entry name" value="UDP-Glycosyltransferase/glycogen phosphorylase"/>
    <property type="match status" value="1"/>
</dbReference>
<sequence length="2264" mass="252969">MVVFSLFLLLQQCLALRYDPAEVGYNLNENQNAIEPKDYSGKWENHTYNPSPENWRFPFYVLTIDRFVDGDPTNNDANNTVFEHHWMGNQFRFGGDVAGVMSDLDYVQGLGAKAIYFTGSMMINMPWSADGYGPLDFTLLDRHHGHIEEWRALTNEIHRRGMYIIMDHTMATMGNLLAFAEPYTNASVPYSFDEHDYTWKDPERRYHDFQPGDKRNTSCKLPRIWEQNGYQAKQDVMDQYHGCRESEFDFYGDIKGTGSYPSYINQFSRFASVQDRLREWRPDVLEKINVMACMQITMLDIDGFRMDKAVQTTVDALAAFTSYQRDCARKLGKDNFLMVGEVVGDPKLAAIYFGRGKQPNQALTIAADAVHTNNATDESSFVRPFGQTALDAAAFQYDVYGSMTRFLGLDGPWGSLGVDWVEMWNDILQMNDLVNANTGKFDPRHMFGMTNQDVFRWPALANGTHRQLLGFFVNVLELPGIPMILFGEEQEHYVLENLAPDYLFGRTPMASASGWQVHGCYQLGEEVYVDMPFEKSFEGCHDDSVSLDHRDPAKPIRNILKRMFELREQYPVLNDGFNLTTLSTRTYNLHLRGSGNLPSPHGLWSVYRGRNADVQDFTAGHGNQPVWLLFHNENTTKTYNFDCSSMNTSSSTGVLLSAFTGDTSIKNLFYPYEEYTLSSSSISLGFENSTKPQGCLPSIDLRPWEFKAFVPTSEWEQPRPVITEVVPGHDARLRSTVGSGETENVQIEIGFSMAMDCDSITKSLTIKSTTQTGAVAKLDTSSVKCASVTAGKVAYVAEAPTLWKYTASLTNVAHGVHTYTLTNPSDSNGTKSTNTTDKFQFRVGLTNNPMVFPTLANYTAGLLQKDASGNLYVSQTAAGADKVRYSTNWGSSFSNWTTYTGENITLVKQDWSGTEDQKWEGEHVILHYWSRMTGSSDHVQHSDLRTGDHPPRRWPHAWVVGAWNKWGSDAGLKNEMSQTSGGNWTFDLFDEWPSMIMINIWGINPDGNLDKSAAYGDVDQDGVLDWLPPDSLAQNTVNISSAPPSGYLGYRIHVNDGTYRYYLIPHGSSAIQAVALVLLCILPLLTAILGVRAFMASFYKVKFNRIGADTEPKGMFRISTITAMLPALFSGKHEKLDEKTRTPSPTTRRDVAIASAFAADAGSPARRKVVMATMEYEIEDWAIKIKIGGLGVMSSLMAKQATHQDLIWVVPCIGDVEYPFEEGSNAQCIEVTLLGQVYEVAVYYHVLNNITYVLLDAPVFRKRTKADPYPARMDDLESGVYYSTWNQCIAETIRRFQPDIYHINDYHGAAAPLYLLPAVIPCCLSLHNAEFQGMWPIRTSSEMNDICQIFNLEKEIVQKYIQFGEVFNLLHAGATYLHFHQAGFGAVGVSKKYGKRSLARYPIFWCLDKIGSLPNPDPTDTAPWDKNLKRQSVHVDLVEEERRPAYRQQAQEWAGLNVDPSAELFIFVGRWSQQKGIDLIADTFPTILAKNPRTQLICVGPVIDLHGKFAALKLEKLMVQFPGRVYSAPKFTALPPYIFTGAEFALMPSRDEPFGLVAVEFGRKGALCVGSRVGGFGHMPGWWFTVESMTPKHLLEQFHSAINAALASDYDTRAMMRAYSVVQRFPVAQWIEGLEELYSTSIRKSDRVAQNPSGSGIIGTLNNASTASLSIMTGFRSPRPSAGPSAASTRPSSPMMMSSANSVIDLNSIPNSPNVSRPPSPTGGAGLQVPDPNRPRASRSVTPAFNDSRGTYFERLSMQLDNDLKSPKGSVRRDTIDDYIANSEKDWFNKFHTASLKRDWSSSSTAVLNEPGNDISRRESLSEYRDILGEDYEAPDRLKRFMARKIGTWNIYCFLLAFGQLASISSLQITLLTGAQGESAPQLYTLCSIYLAASLCFWILYRRAPSIWVLSAPFGFFSLALVVLAASVYVDNPVTKGWLQNICSGLYSFGSAAGSFYFSLNFGTEGGTPTQVWAWRAVVITGTQQLFITFLWGLGVSISRRDTLTSNPSPKVIFPICILLALLFFCCGAAIFLGLPDYYRQKPGVVPSFYRAMFKKGIANWFWLMVVLQGYWLSTNYGRNWTFLWSSKVAPVWSLILLILFFFVIVWAASLFILGRLSKSHTWIIPIFAIALGAPAWCQMLWGISGLGNHIPWAGPIAGALISRGIWLWLGTLAALQNVGFGMILLMTLTRFHLIFVFIVSQIIGAFITILARLTAPNKIGPAGVFPNLATGVPGALFWVALVCQLVICVGYFKFFRKAQLSKP</sequence>
<feature type="transmembrane region" description="Helical" evidence="8">
    <location>
        <begin position="1938"/>
        <end position="1960"/>
    </location>
</feature>